<keyword evidence="2" id="KW-1185">Reference proteome</keyword>
<dbReference type="InterPro" id="IPR054465">
    <property type="entry name" value="Integrase_p58-like_C"/>
</dbReference>
<dbReference type="InterPro" id="IPR036397">
    <property type="entry name" value="RNaseH_sf"/>
</dbReference>
<protein>
    <submittedName>
        <fullName evidence="3">Integrase catalytic domain-containing protein</fullName>
    </submittedName>
</protein>
<dbReference type="STRING" id="70415.A0A5S6QP01"/>
<organism evidence="2 3">
    <name type="scientific">Trichuris muris</name>
    <name type="common">Mouse whipworm</name>
    <dbReference type="NCBI Taxonomy" id="70415"/>
    <lineage>
        <taxon>Eukaryota</taxon>
        <taxon>Metazoa</taxon>
        <taxon>Ecdysozoa</taxon>
        <taxon>Nematoda</taxon>
        <taxon>Enoplea</taxon>
        <taxon>Dorylaimia</taxon>
        <taxon>Trichinellida</taxon>
        <taxon>Trichuridae</taxon>
        <taxon>Trichuris</taxon>
    </lineage>
</organism>
<dbReference type="AlphaFoldDB" id="A0A5S6QP01"/>
<dbReference type="InterPro" id="IPR050951">
    <property type="entry name" value="Retrovirus_Pol_polyprotein"/>
</dbReference>
<sequence>MLAKTVGPEETDWDAILPKVMMAYRAATHASTGQSPYRVMFGRHCRMPEDTTSHMAGYRRTAKQYIENLGRVLDQINEAVKGRLSKDVARQKRYHDLVVKPQHFKVGDSVFLSTPCVRPGCKYKFHKPWTAPYVIVDQLSPVVFRIRHIMRTGIILAVHVDRLKKCPAGIRLPQRRPTRKPTTTAFQNGLANQWMQPYGGAATYPCPTPRMVLFDPTETPLVERPAPDRNCQLSTLRPRRLTRPPARVRDYVTDG</sequence>
<accession>A0A5S6QP01</accession>
<evidence type="ECO:0000259" key="1">
    <source>
        <dbReference type="Pfam" id="PF22938"/>
    </source>
</evidence>
<evidence type="ECO:0000313" key="3">
    <source>
        <dbReference type="WBParaSite" id="TMUE_2000008913.1"/>
    </source>
</evidence>
<feature type="domain" description="Integrase p58-like C-terminal" evidence="1">
    <location>
        <begin position="132"/>
        <end position="165"/>
    </location>
</feature>
<dbReference type="PANTHER" id="PTHR37984">
    <property type="entry name" value="PROTEIN CBG26694"/>
    <property type="match status" value="1"/>
</dbReference>
<reference evidence="3" key="1">
    <citation type="submission" date="2019-12" db="UniProtKB">
        <authorList>
            <consortium name="WormBaseParasite"/>
        </authorList>
    </citation>
    <scope>IDENTIFICATION</scope>
</reference>
<dbReference type="Proteomes" id="UP000046395">
    <property type="component" value="Unassembled WGS sequence"/>
</dbReference>
<dbReference type="PANTHER" id="PTHR37984:SF5">
    <property type="entry name" value="PROTEIN NYNRIN-LIKE"/>
    <property type="match status" value="1"/>
</dbReference>
<dbReference type="GO" id="GO:0003676">
    <property type="term" value="F:nucleic acid binding"/>
    <property type="evidence" value="ECO:0007669"/>
    <property type="project" value="InterPro"/>
</dbReference>
<dbReference type="WBParaSite" id="TMUE_2000008913.1">
    <property type="protein sequence ID" value="TMUE_2000008913.1"/>
    <property type="gene ID" value="WBGene00300449"/>
</dbReference>
<name>A0A5S6QP01_TRIMR</name>
<dbReference type="Pfam" id="PF22938">
    <property type="entry name" value="Integrase_p58_C"/>
    <property type="match status" value="1"/>
</dbReference>
<evidence type="ECO:0000313" key="2">
    <source>
        <dbReference type="Proteomes" id="UP000046395"/>
    </source>
</evidence>
<dbReference type="Gene3D" id="3.30.420.10">
    <property type="entry name" value="Ribonuclease H-like superfamily/Ribonuclease H"/>
    <property type="match status" value="1"/>
</dbReference>
<proteinExistence type="predicted"/>